<keyword evidence="1" id="KW-0812">Transmembrane</keyword>
<dbReference type="PANTHER" id="PTHR40465:SF1">
    <property type="entry name" value="DUF6534 DOMAIN-CONTAINING PROTEIN"/>
    <property type="match status" value="1"/>
</dbReference>
<sequence>MAFAPVTAGVAPALPDASFSAAFASVTAGAAPALPDTSFAAAFTPLPGGVATGLASQSLTMAFTSVAGAAAALPTRAGIQINPISPDILFQHSHGLDNSYGAYLIGTFFGILLYGYSLHQLSAYFRRFPSDTTLIRISLISVMVLETIHTAFTIHTSYYYLVSNHFDDLALFQGVWSLNTTPALMAATMLISQLFFARRVSLMGRRYQFIAGFAMLFFTAEVSLSAVSVYQADTISIFWLIPDVNVVLAALFGSAVGGDTLLTTSLIVELQRTRRSEARRTESRLDTAQLYLVNTGLLHDVLNVVAFILALTLSGDLIHSSIAIVTTRIYANTLLAVLNSRKPPASIEVTGGVFGINSIERARRLAKQEQWNTPHVLESSTGAINVAIATEEISDKLATERLEEEKWRDSTSTLDTVVFRV</sequence>
<reference evidence="3 4" key="1">
    <citation type="journal article" date="2018" name="Biotechnol. Biofuels">
        <title>Integrative visual omics of the white-rot fungus Polyporus brumalis exposes the biotechnological potential of its oxidative enzymes for delignifying raw plant biomass.</title>
        <authorList>
            <person name="Miyauchi S."/>
            <person name="Rancon A."/>
            <person name="Drula E."/>
            <person name="Hage H."/>
            <person name="Chaduli D."/>
            <person name="Favel A."/>
            <person name="Grisel S."/>
            <person name="Henrissat B."/>
            <person name="Herpoel-Gimbert I."/>
            <person name="Ruiz-Duenas F.J."/>
            <person name="Chevret D."/>
            <person name="Hainaut M."/>
            <person name="Lin J."/>
            <person name="Wang M."/>
            <person name="Pangilinan J."/>
            <person name="Lipzen A."/>
            <person name="Lesage-Meessen L."/>
            <person name="Navarro D."/>
            <person name="Riley R."/>
            <person name="Grigoriev I.V."/>
            <person name="Zhou S."/>
            <person name="Raouche S."/>
            <person name="Rosso M.N."/>
        </authorList>
    </citation>
    <scope>NUCLEOTIDE SEQUENCE [LARGE SCALE GENOMIC DNA]</scope>
    <source>
        <strain evidence="3 4">BRFM 1820</strain>
    </source>
</reference>
<dbReference type="PANTHER" id="PTHR40465">
    <property type="entry name" value="CHROMOSOME 1, WHOLE GENOME SHOTGUN SEQUENCE"/>
    <property type="match status" value="1"/>
</dbReference>
<dbReference type="AlphaFoldDB" id="A0A371CUR0"/>
<proteinExistence type="predicted"/>
<evidence type="ECO:0000256" key="1">
    <source>
        <dbReference type="SAM" id="Phobius"/>
    </source>
</evidence>
<feature type="transmembrane region" description="Helical" evidence="1">
    <location>
        <begin position="244"/>
        <end position="268"/>
    </location>
</feature>
<dbReference type="Pfam" id="PF20152">
    <property type="entry name" value="DUF6534"/>
    <property type="match status" value="1"/>
</dbReference>
<organism evidence="3 4">
    <name type="scientific">Lentinus brumalis</name>
    <dbReference type="NCBI Taxonomy" id="2498619"/>
    <lineage>
        <taxon>Eukaryota</taxon>
        <taxon>Fungi</taxon>
        <taxon>Dikarya</taxon>
        <taxon>Basidiomycota</taxon>
        <taxon>Agaricomycotina</taxon>
        <taxon>Agaricomycetes</taxon>
        <taxon>Polyporales</taxon>
        <taxon>Polyporaceae</taxon>
        <taxon>Lentinus</taxon>
    </lineage>
</organism>
<accession>A0A371CUR0</accession>
<keyword evidence="1" id="KW-0472">Membrane</keyword>
<keyword evidence="4" id="KW-1185">Reference proteome</keyword>
<feature type="transmembrane region" description="Helical" evidence="1">
    <location>
        <begin position="181"/>
        <end position="197"/>
    </location>
</feature>
<dbReference type="OrthoDB" id="2751786at2759"/>
<evidence type="ECO:0000313" key="3">
    <source>
        <dbReference type="EMBL" id="RDX44019.1"/>
    </source>
</evidence>
<dbReference type="InterPro" id="IPR045339">
    <property type="entry name" value="DUF6534"/>
</dbReference>
<dbReference type="STRING" id="139420.A0A371CUR0"/>
<feature type="transmembrane region" description="Helical" evidence="1">
    <location>
        <begin position="139"/>
        <end position="161"/>
    </location>
</feature>
<gene>
    <name evidence="3" type="ORF">OH76DRAFT_1487447</name>
</gene>
<feature type="transmembrane region" description="Helical" evidence="1">
    <location>
        <begin position="100"/>
        <end position="118"/>
    </location>
</feature>
<feature type="transmembrane region" description="Helical" evidence="1">
    <location>
        <begin position="289"/>
        <end position="311"/>
    </location>
</feature>
<evidence type="ECO:0000259" key="2">
    <source>
        <dbReference type="Pfam" id="PF20152"/>
    </source>
</evidence>
<protein>
    <recommendedName>
        <fullName evidence="2">DUF6534 domain-containing protein</fullName>
    </recommendedName>
</protein>
<feature type="transmembrane region" description="Helical" evidence="1">
    <location>
        <begin position="209"/>
        <end position="232"/>
    </location>
</feature>
<evidence type="ECO:0000313" key="4">
    <source>
        <dbReference type="Proteomes" id="UP000256964"/>
    </source>
</evidence>
<name>A0A371CUR0_9APHY</name>
<dbReference type="Proteomes" id="UP000256964">
    <property type="component" value="Unassembled WGS sequence"/>
</dbReference>
<keyword evidence="1" id="KW-1133">Transmembrane helix</keyword>
<feature type="domain" description="DUF6534" evidence="2">
    <location>
        <begin position="257"/>
        <end position="342"/>
    </location>
</feature>
<dbReference type="EMBL" id="KZ857456">
    <property type="protein sequence ID" value="RDX44019.1"/>
    <property type="molecule type" value="Genomic_DNA"/>
</dbReference>